<keyword evidence="2" id="KW-0597">Phosphoprotein</keyword>
<dbReference type="InterPro" id="IPR013762">
    <property type="entry name" value="Integrase-like_cat_sf"/>
</dbReference>
<evidence type="ECO:0000256" key="2">
    <source>
        <dbReference type="ARBA" id="ARBA00022553"/>
    </source>
</evidence>
<dbReference type="InterPro" id="IPR011010">
    <property type="entry name" value="DNA_brk_join_enz"/>
</dbReference>
<proteinExistence type="predicted"/>
<keyword evidence="3" id="KW-0832">Ubl conjugation</keyword>
<dbReference type="PANTHER" id="PTHR21446">
    <property type="entry name" value="DUF3504 DOMAIN-CONTAINING PROTEIN"/>
    <property type="match status" value="1"/>
</dbReference>
<sequence>MSRSDGEEIFLTQNTFSQETNDDNLDLCNLFLEYDTTTTSETYSVACSDISEDEGFSNPKLTQSDDELLINVSKIESKSHQPSTSRFHEPKTDKEIEDTCMQSKKFADSTMSKIKWATTLFKQWKSTRYIRANDPNVGLSPIRVDLAEMSLDELNYSISRFICEVRKTDGTEYPPDTLYSLVICLQLYMDTLGYNHKFLSDSSFIQIKNSLDNVMKLRAEVRVPKKQAEEISLEEEEKIWASGSLGSDNARHLLNTCVVNLFELYASHCPPFPRKDDALYLRLLKIPNGNIWYADQPIGRHSLANIVASICQEAGIGGYRTDHSLRASAATRMYDAGVDKELICEVTGHRSNAVRNYKRTNEKQKRKINSVIRGRPDSENDDSGKFKISKSDGNLSITLNISMKNCNVDENLTVLNLRICKISTLLYLGVVARLQVQTIDLMNKVDNVQNSGPRGKETPVCNNVNTLTNSIITTQVSSPMIPAEYEKKPIKMPVAKGNIDSAREPYDPDIYPSVSVVTRQQVKQRDNPYPKLKVPGSIKDVSLEDIEGKQQSDESLLKLRQYVAEYRNFEKTNGTKVNYIVKKKLIYREFMSSKVENGKLFRQLIVLEAYRNDVIKLAQESLMAGHMATRRTVYRVLSEFYWPGVESDV</sequence>
<evidence type="ECO:0000313" key="8">
    <source>
        <dbReference type="EMBL" id="CAC5398261.1"/>
    </source>
</evidence>
<evidence type="ECO:0000259" key="5">
    <source>
        <dbReference type="Pfam" id="PF12012"/>
    </source>
</evidence>
<dbReference type="PANTHER" id="PTHR21446:SF12">
    <property type="entry name" value="POTASSIUM CHANNEL TETRAMERIZATION DOMAIN CONTAINING 1"/>
    <property type="match status" value="1"/>
</dbReference>
<dbReference type="Pfam" id="PF17921">
    <property type="entry name" value="Integrase_H2C2"/>
    <property type="match status" value="1"/>
</dbReference>
<dbReference type="EMBL" id="CACVKT020005864">
    <property type="protein sequence ID" value="CAC5398261.1"/>
    <property type="molecule type" value="Genomic_DNA"/>
</dbReference>
<dbReference type="Proteomes" id="UP000507470">
    <property type="component" value="Unassembled WGS sequence"/>
</dbReference>
<evidence type="ECO:0000256" key="1">
    <source>
        <dbReference type="ARBA" id="ARBA00022499"/>
    </source>
</evidence>
<dbReference type="InterPro" id="IPR021893">
    <property type="entry name" value="ZMYM2-like_C"/>
</dbReference>
<reference evidence="8 9" key="1">
    <citation type="submission" date="2020-06" db="EMBL/GenBank/DDBJ databases">
        <authorList>
            <person name="Li R."/>
            <person name="Bekaert M."/>
        </authorList>
    </citation>
    <scope>NUCLEOTIDE SEQUENCE [LARGE SCALE GENOMIC DNA]</scope>
    <source>
        <strain evidence="9">wild</strain>
    </source>
</reference>
<dbReference type="SUPFAM" id="SSF56349">
    <property type="entry name" value="DNA breaking-rejoining enzymes"/>
    <property type="match status" value="1"/>
</dbReference>
<gene>
    <name evidence="8" type="ORF">MCOR_32641</name>
</gene>
<organism evidence="8 9">
    <name type="scientific">Mytilus coruscus</name>
    <name type="common">Sea mussel</name>
    <dbReference type="NCBI Taxonomy" id="42192"/>
    <lineage>
        <taxon>Eukaryota</taxon>
        <taxon>Metazoa</taxon>
        <taxon>Spiralia</taxon>
        <taxon>Lophotrochozoa</taxon>
        <taxon>Mollusca</taxon>
        <taxon>Bivalvia</taxon>
        <taxon>Autobranchia</taxon>
        <taxon>Pteriomorphia</taxon>
        <taxon>Mytilida</taxon>
        <taxon>Mytiloidea</taxon>
        <taxon>Mytilidae</taxon>
        <taxon>Mytilinae</taxon>
        <taxon>Mytilus</taxon>
    </lineage>
</organism>
<evidence type="ECO:0000256" key="4">
    <source>
        <dbReference type="ARBA" id="ARBA00023172"/>
    </source>
</evidence>
<dbReference type="Pfam" id="PF25561">
    <property type="entry name" value="QRICH1"/>
    <property type="match status" value="1"/>
</dbReference>
<dbReference type="Pfam" id="PF12012">
    <property type="entry name" value="DUF3504"/>
    <property type="match status" value="1"/>
</dbReference>
<dbReference type="Gene3D" id="1.10.340.70">
    <property type="match status" value="1"/>
</dbReference>
<feature type="domain" description="ZMYM2-like/QRICH1 C-terminal" evidence="5">
    <location>
        <begin position="256"/>
        <end position="311"/>
    </location>
</feature>
<dbReference type="InterPro" id="IPR052787">
    <property type="entry name" value="MAVS"/>
</dbReference>
<evidence type="ECO:0000259" key="7">
    <source>
        <dbReference type="Pfam" id="PF25561"/>
    </source>
</evidence>
<name>A0A6J8CR50_MYTCO</name>
<dbReference type="OrthoDB" id="10025028at2759"/>
<keyword evidence="1" id="KW-1017">Isopeptide bond</keyword>
<dbReference type="InterPro" id="IPR057926">
    <property type="entry name" value="QRICH1_dom"/>
</dbReference>
<evidence type="ECO:0000313" key="9">
    <source>
        <dbReference type="Proteomes" id="UP000507470"/>
    </source>
</evidence>
<dbReference type="GO" id="GO:0006310">
    <property type="term" value="P:DNA recombination"/>
    <property type="evidence" value="ECO:0007669"/>
    <property type="project" value="UniProtKB-KW"/>
</dbReference>
<dbReference type="AlphaFoldDB" id="A0A6J8CR50"/>
<protein>
    <submittedName>
        <fullName evidence="8">Uncharacterized protein</fullName>
    </submittedName>
</protein>
<dbReference type="Gene3D" id="1.10.443.10">
    <property type="entry name" value="Intergrase catalytic core"/>
    <property type="match status" value="1"/>
</dbReference>
<dbReference type="InterPro" id="IPR041588">
    <property type="entry name" value="Integrase_H2C2"/>
</dbReference>
<keyword evidence="9" id="KW-1185">Reference proteome</keyword>
<dbReference type="GO" id="GO:0015074">
    <property type="term" value="P:DNA integration"/>
    <property type="evidence" value="ECO:0007669"/>
    <property type="project" value="InterPro"/>
</dbReference>
<feature type="domain" description="Integrase zinc-binding" evidence="6">
    <location>
        <begin position="609"/>
        <end position="649"/>
    </location>
</feature>
<evidence type="ECO:0000256" key="3">
    <source>
        <dbReference type="ARBA" id="ARBA00022843"/>
    </source>
</evidence>
<feature type="domain" description="QRICH1-like" evidence="7">
    <location>
        <begin position="117"/>
        <end position="216"/>
    </location>
</feature>
<keyword evidence="4" id="KW-0233">DNA recombination</keyword>
<accession>A0A6J8CR50</accession>
<evidence type="ECO:0000259" key="6">
    <source>
        <dbReference type="Pfam" id="PF17921"/>
    </source>
</evidence>
<dbReference type="GO" id="GO:0003677">
    <property type="term" value="F:DNA binding"/>
    <property type="evidence" value="ECO:0007669"/>
    <property type="project" value="InterPro"/>
</dbReference>